<dbReference type="InterPro" id="IPR050983">
    <property type="entry name" value="GST_Omega/HSP26"/>
</dbReference>
<accession>A0ABX8XAT2</accession>
<dbReference type="Gene3D" id="1.20.1050.10">
    <property type="match status" value="1"/>
</dbReference>
<dbReference type="GeneID" id="67444814"/>
<proteinExistence type="predicted"/>
<protein>
    <submittedName>
        <fullName evidence="2">Glutathione S-transferase N-terminal domain-containing protein</fullName>
    </submittedName>
</protein>
<dbReference type="RefSeq" id="WP_025007524.1">
    <property type="nucleotide sequence ID" value="NZ_BMPK01000001.1"/>
</dbReference>
<dbReference type="InterPro" id="IPR004045">
    <property type="entry name" value="Glutathione_S-Trfase_N"/>
</dbReference>
<organism evidence="2 3">
    <name type="scientific">Shewanella putrefaciens</name>
    <name type="common">Pseudomonas putrefaciens</name>
    <dbReference type="NCBI Taxonomy" id="24"/>
    <lineage>
        <taxon>Bacteria</taxon>
        <taxon>Pseudomonadati</taxon>
        <taxon>Pseudomonadota</taxon>
        <taxon>Gammaproteobacteria</taxon>
        <taxon>Alteromonadales</taxon>
        <taxon>Shewanellaceae</taxon>
        <taxon>Shewanella</taxon>
    </lineage>
</organism>
<evidence type="ECO:0000313" key="2">
    <source>
        <dbReference type="EMBL" id="QYX72247.1"/>
    </source>
</evidence>
<sequence length="198" mass="22840">MKLLCSLASPYARCVRTLIRYLNIKDIEEVTVNPFENTAELLDANPLGQIPCLITNDGIPLYDSEVIMRYLDAELGEQHMFGVPNSHWVLQCQFSMIKGLIDSAVKLRQEQMREDEGLRSVFWTSRFEQALLRGLMQMEHQSVITQATVQAPQLALICLLDYMDFRHPELDWRKVAPATALWFSDMRDLPAFVETRPH</sequence>
<gene>
    <name evidence="2" type="ORF">K3G22_16100</name>
</gene>
<dbReference type="SUPFAM" id="SSF52833">
    <property type="entry name" value="Thioredoxin-like"/>
    <property type="match status" value="1"/>
</dbReference>
<reference evidence="2 3" key="1">
    <citation type="submission" date="2021-08" db="EMBL/GenBank/DDBJ databases">
        <title>Shewanella putrefaciens YZ-J, complete genome.</title>
        <authorList>
            <person name="Yi Z."/>
        </authorList>
    </citation>
    <scope>NUCLEOTIDE SEQUENCE [LARGE SCALE GENOMIC DNA]</scope>
    <source>
        <strain evidence="2 3">YZ-J</strain>
    </source>
</reference>
<feature type="domain" description="GST N-terminal" evidence="1">
    <location>
        <begin position="1"/>
        <end position="79"/>
    </location>
</feature>
<evidence type="ECO:0000313" key="3">
    <source>
        <dbReference type="Proteomes" id="UP000827084"/>
    </source>
</evidence>
<dbReference type="EMBL" id="CP080635">
    <property type="protein sequence ID" value="QYX72247.1"/>
    <property type="molecule type" value="Genomic_DNA"/>
</dbReference>
<keyword evidence="3" id="KW-1185">Reference proteome</keyword>
<dbReference type="PANTHER" id="PTHR43968">
    <property type="match status" value="1"/>
</dbReference>
<dbReference type="InterPro" id="IPR036249">
    <property type="entry name" value="Thioredoxin-like_sf"/>
</dbReference>
<dbReference type="CDD" id="cd03049">
    <property type="entry name" value="GST_N_3"/>
    <property type="match status" value="1"/>
</dbReference>
<dbReference type="PROSITE" id="PS50404">
    <property type="entry name" value="GST_NTER"/>
    <property type="match status" value="1"/>
</dbReference>
<name>A0ABX8XAT2_SHEPU</name>
<evidence type="ECO:0000259" key="1">
    <source>
        <dbReference type="PROSITE" id="PS50404"/>
    </source>
</evidence>
<dbReference type="Pfam" id="PF13409">
    <property type="entry name" value="GST_N_2"/>
    <property type="match status" value="1"/>
</dbReference>
<dbReference type="Gene3D" id="3.40.30.10">
    <property type="entry name" value="Glutaredoxin"/>
    <property type="match status" value="1"/>
</dbReference>
<dbReference type="PANTHER" id="PTHR43968:SF6">
    <property type="entry name" value="GLUTATHIONE S-TRANSFERASE OMEGA"/>
    <property type="match status" value="1"/>
</dbReference>
<dbReference type="Proteomes" id="UP000827084">
    <property type="component" value="Chromosome"/>
</dbReference>